<dbReference type="Gene3D" id="1.10.10.10">
    <property type="entry name" value="Winged helix-like DNA-binding domain superfamily/Winged helix DNA-binding domain"/>
    <property type="match status" value="1"/>
</dbReference>
<dbReference type="Gene3D" id="3.40.190.10">
    <property type="entry name" value="Periplasmic binding protein-like II"/>
    <property type="match status" value="2"/>
</dbReference>
<gene>
    <name evidence="6" type="primary">gltC_1</name>
    <name evidence="6" type="ORF">GAK31_00296</name>
</gene>
<evidence type="ECO:0000259" key="5">
    <source>
        <dbReference type="PROSITE" id="PS50931"/>
    </source>
</evidence>
<keyword evidence="2" id="KW-0805">Transcription regulation</keyword>
<dbReference type="GO" id="GO:0003700">
    <property type="term" value="F:DNA-binding transcription factor activity"/>
    <property type="evidence" value="ECO:0007669"/>
    <property type="project" value="InterPro"/>
</dbReference>
<sequence>MHPCFPSVHSVNLDDLRTFSEAARRGSLRQAAEALHASSSAVSKALRRLEAALQAPLFDRRAGALQLNEDGRRLQRRAQALLSLAQDTLAEFRGDRHASPLRVSGPALLLARLAPALVAALDAQPGARGLAAADAYEEAALAALERAEVDLALVTAVAISPAPPAGIETLPLGRLPLCLAVHRQHPLAAGANAGCVQRRLQDLQGVDFVAPLRSPFCGIARGARADGWREDLAPRQVRHWADDLPTRLALVLSGQAAAYLPEDMVGALGLVRIALAEHPHDCVESLYLAWQPATAPGWLHALVDALRQAHADAARPDQG</sequence>
<evidence type="ECO:0000256" key="2">
    <source>
        <dbReference type="ARBA" id="ARBA00023015"/>
    </source>
</evidence>
<dbReference type="InterPro" id="IPR005119">
    <property type="entry name" value="LysR_subst-bd"/>
</dbReference>
<dbReference type="Pfam" id="PF00126">
    <property type="entry name" value="HTH_1"/>
    <property type="match status" value="1"/>
</dbReference>
<protein>
    <submittedName>
        <fullName evidence="6">HTH-type transcriptional regulator GltC</fullName>
    </submittedName>
</protein>
<dbReference type="InterPro" id="IPR036388">
    <property type="entry name" value="WH-like_DNA-bd_sf"/>
</dbReference>
<dbReference type="AlphaFoldDB" id="A0A7V8JMS6"/>
<keyword evidence="3" id="KW-0238">DNA-binding</keyword>
<dbReference type="SUPFAM" id="SSF53850">
    <property type="entry name" value="Periplasmic binding protein-like II"/>
    <property type="match status" value="1"/>
</dbReference>
<evidence type="ECO:0000313" key="7">
    <source>
        <dbReference type="Proteomes" id="UP000487117"/>
    </source>
</evidence>
<dbReference type="PROSITE" id="PS50931">
    <property type="entry name" value="HTH_LYSR"/>
    <property type="match status" value="1"/>
</dbReference>
<dbReference type="InterPro" id="IPR000847">
    <property type="entry name" value="LysR_HTH_N"/>
</dbReference>
<keyword evidence="4" id="KW-0804">Transcription</keyword>
<reference evidence="7" key="1">
    <citation type="journal article" date="2020" name="MBio">
        <title>Horizontal gene transfer to a defensive symbiont with a reduced genome amongst a multipartite beetle microbiome.</title>
        <authorList>
            <person name="Waterworth S.C."/>
            <person name="Florez L.V."/>
            <person name="Rees E.R."/>
            <person name="Hertweck C."/>
            <person name="Kaltenpoth M."/>
            <person name="Kwan J.C."/>
        </authorList>
    </citation>
    <scope>NUCLEOTIDE SEQUENCE [LARGE SCALE GENOMIC DNA]</scope>
</reference>
<dbReference type="EMBL" id="WNDS01000001">
    <property type="protein sequence ID" value="KAF1017037.1"/>
    <property type="molecule type" value="Genomic_DNA"/>
</dbReference>
<name>A0A7V8JMS6_STEMA</name>
<accession>A0A7V8JMS6</accession>
<comment type="caution">
    <text evidence="6">The sequence shown here is derived from an EMBL/GenBank/DDBJ whole genome shotgun (WGS) entry which is preliminary data.</text>
</comment>
<evidence type="ECO:0000256" key="1">
    <source>
        <dbReference type="ARBA" id="ARBA00009437"/>
    </source>
</evidence>
<feature type="domain" description="HTH lysR-type" evidence="5">
    <location>
        <begin position="11"/>
        <end position="68"/>
    </location>
</feature>
<dbReference type="Pfam" id="PF03466">
    <property type="entry name" value="LysR_substrate"/>
    <property type="match status" value="1"/>
</dbReference>
<evidence type="ECO:0000313" key="6">
    <source>
        <dbReference type="EMBL" id="KAF1017037.1"/>
    </source>
</evidence>
<organism evidence="6 7">
    <name type="scientific">Stenotrophomonas maltophilia</name>
    <name type="common">Pseudomonas maltophilia</name>
    <name type="synonym">Xanthomonas maltophilia</name>
    <dbReference type="NCBI Taxonomy" id="40324"/>
    <lineage>
        <taxon>Bacteria</taxon>
        <taxon>Pseudomonadati</taxon>
        <taxon>Pseudomonadota</taxon>
        <taxon>Gammaproteobacteria</taxon>
        <taxon>Lysobacterales</taxon>
        <taxon>Lysobacteraceae</taxon>
        <taxon>Stenotrophomonas</taxon>
        <taxon>Stenotrophomonas maltophilia group</taxon>
    </lineage>
</organism>
<comment type="similarity">
    <text evidence="1">Belongs to the LysR transcriptional regulatory family.</text>
</comment>
<dbReference type="GO" id="GO:0032993">
    <property type="term" value="C:protein-DNA complex"/>
    <property type="evidence" value="ECO:0007669"/>
    <property type="project" value="TreeGrafter"/>
</dbReference>
<dbReference type="Proteomes" id="UP000487117">
    <property type="component" value="Unassembled WGS sequence"/>
</dbReference>
<proteinExistence type="inferred from homology"/>
<dbReference type="SUPFAM" id="SSF46785">
    <property type="entry name" value="Winged helix' DNA-binding domain"/>
    <property type="match status" value="1"/>
</dbReference>
<evidence type="ECO:0000256" key="4">
    <source>
        <dbReference type="ARBA" id="ARBA00023163"/>
    </source>
</evidence>
<dbReference type="InterPro" id="IPR036390">
    <property type="entry name" value="WH_DNA-bd_sf"/>
</dbReference>
<dbReference type="GO" id="GO:0003677">
    <property type="term" value="F:DNA binding"/>
    <property type="evidence" value="ECO:0007669"/>
    <property type="project" value="UniProtKB-KW"/>
</dbReference>
<dbReference type="PANTHER" id="PTHR30346:SF29">
    <property type="entry name" value="LYSR SUBSTRATE-BINDING"/>
    <property type="match status" value="1"/>
</dbReference>
<dbReference type="CDD" id="cd05466">
    <property type="entry name" value="PBP2_LTTR_substrate"/>
    <property type="match status" value="1"/>
</dbReference>
<dbReference type="PANTHER" id="PTHR30346">
    <property type="entry name" value="TRANSCRIPTIONAL DUAL REGULATOR HCAR-RELATED"/>
    <property type="match status" value="1"/>
</dbReference>
<evidence type="ECO:0000256" key="3">
    <source>
        <dbReference type="ARBA" id="ARBA00023125"/>
    </source>
</evidence>